<evidence type="ECO:0000313" key="3">
    <source>
        <dbReference type="Proteomes" id="UP000800235"/>
    </source>
</evidence>
<keyword evidence="3" id="KW-1185">Reference proteome</keyword>
<evidence type="ECO:0008006" key="4">
    <source>
        <dbReference type="Google" id="ProtNLM"/>
    </source>
</evidence>
<evidence type="ECO:0000313" key="2">
    <source>
        <dbReference type="EMBL" id="KAF2435521.1"/>
    </source>
</evidence>
<dbReference type="Gene3D" id="3.40.50.720">
    <property type="entry name" value="NAD(P)-binding Rossmann-like Domain"/>
    <property type="match status" value="1"/>
</dbReference>
<accession>A0A9P4P2N7</accession>
<proteinExistence type="inferred from homology"/>
<gene>
    <name evidence="2" type="ORF">EJ08DRAFT_341649</name>
</gene>
<name>A0A9P4P2N7_9PEZI</name>
<organism evidence="2 3">
    <name type="scientific">Tothia fuscella</name>
    <dbReference type="NCBI Taxonomy" id="1048955"/>
    <lineage>
        <taxon>Eukaryota</taxon>
        <taxon>Fungi</taxon>
        <taxon>Dikarya</taxon>
        <taxon>Ascomycota</taxon>
        <taxon>Pezizomycotina</taxon>
        <taxon>Dothideomycetes</taxon>
        <taxon>Pleosporomycetidae</taxon>
        <taxon>Venturiales</taxon>
        <taxon>Cylindrosympodiaceae</taxon>
        <taxon>Tothia</taxon>
    </lineage>
</organism>
<dbReference type="PANTHER" id="PTHR15020">
    <property type="entry name" value="FLAVIN REDUCTASE-RELATED"/>
    <property type="match status" value="1"/>
</dbReference>
<protein>
    <recommendedName>
        <fullName evidence="4">NAD(P)-binding domain-containing protein</fullName>
    </recommendedName>
</protein>
<evidence type="ECO:0000256" key="1">
    <source>
        <dbReference type="ARBA" id="ARBA00038376"/>
    </source>
</evidence>
<sequence>MTSSQPTLAFFGATGGCAANALALALKDGYKVSALARTPSKLRTLLETEHKISPSTLDSNLTIIQGSIKDSTPVKQTLAPSNVPASIIVSGIGATPKFELSTTPIYMDDPHVVADGITTVLNSLRELRREGVISDAQKPMFCTISTTGISKNRDVPYAYYGLYHLALAIPHKDKKLAEQLVASAAMETGPEAPISGFVFPRPTLLKGGPAKGLGNIKAGWEKHPDALGAAEGESTVAAMGYSISRADVGLWIFENVIKGGRAWSGRCVSLTT</sequence>
<comment type="similarity">
    <text evidence="1">Belongs to the avfA family.</text>
</comment>
<dbReference type="AlphaFoldDB" id="A0A9P4P2N7"/>
<dbReference type="Proteomes" id="UP000800235">
    <property type="component" value="Unassembled WGS sequence"/>
</dbReference>
<reference evidence="2" key="1">
    <citation type="journal article" date="2020" name="Stud. Mycol.">
        <title>101 Dothideomycetes genomes: a test case for predicting lifestyles and emergence of pathogens.</title>
        <authorList>
            <person name="Haridas S."/>
            <person name="Albert R."/>
            <person name="Binder M."/>
            <person name="Bloem J."/>
            <person name="Labutti K."/>
            <person name="Salamov A."/>
            <person name="Andreopoulos B."/>
            <person name="Baker S."/>
            <person name="Barry K."/>
            <person name="Bills G."/>
            <person name="Bluhm B."/>
            <person name="Cannon C."/>
            <person name="Castanera R."/>
            <person name="Culley D."/>
            <person name="Daum C."/>
            <person name="Ezra D."/>
            <person name="Gonzalez J."/>
            <person name="Henrissat B."/>
            <person name="Kuo A."/>
            <person name="Liang C."/>
            <person name="Lipzen A."/>
            <person name="Lutzoni F."/>
            <person name="Magnuson J."/>
            <person name="Mondo S."/>
            <person name="Nolan M."/>
            <person name="Ohm R."/>
            <person name="Pangilinan J."/>
            <person name="Park H.-J."/>
            <person name="Ramirez L."/>
            <person name="Alfaro M."/>
            <person name="Sun H."/>
            <person name="Tritt A."/>
            <person name="Yoshinaga Y."/>
            <person name="Zwiers L.-H."/>
            <person name="Turgeon B."/>
            <person name="Goodwin S."/>
            <person name="Spatafora J."/>
            <person name="Crous P."/>
            <person name="Grigoriev I."/>
        </authorList>
    </citation>
    <scope>NUCLEOTIDE SEQUENCE</scope>
    <source>
        <strain evidence="2">CBS 130266</strain>
    </source>
</reference>
<dbReference type="SUPFAM" id="SSF51735">
    <property type="entry name" value="NAD(P)-binding Rossmann-fold domains"/>
    <property type="match status" value="1"/>
</dbReference>
<dbReference type="InterPro" id="IPR036291">
    <property type="entry name" value="NAD(P)-bd_dom_sf"/>
</dbReference>
<dbReference type="EMBL" id="MU007013">
    <property type="protein sequence ID" value="KAF2435521.1"/>
    <property type="molecule type" value="Genomic_DNA"/>
</dbReference>
<dbReference type="PANTHER" id="PTHR15020:SF50">
    <property type="entry name" value="UPF0659 PROTEIN YMR090W"/>
    <property type="match status" value="1"/>
</dbReference>
<comment type="caution">
    <text evidence="2">The sequence shown here is derived from an EMBL/GenBank/DDBJ whole genome shotgun (WGS) entry which is preliminary data.</text>
</comment>
<dbReference type="OrthoDB" id="63935at2759"/>